<feature type="region of interest" description="Disordered" evidence="2">
    <location>
        <begin position="1"/>
        <end position="73"/>
    </location>
</feature>
<dbReference type="GO" id="GO:0031106">
    <property type="term" value="P:septin ring organization"/>
    <property type="evidence" value="ECO:0007669"/>
    <property type="project" value="TreeGrafter"/>
</dbReference>
<dbReference type="PROSITE" id="PS50003">
    <property type="entry name" value="PH_DOMAIN"/>
    <property type="match status" value="1"/>
</dbReference>
<feature type="domain" description="PH" evidence="3">
    <location>
        <begin position="499"/>
        <end position="604"/>
    </location>
</feature>
<proteinExistence type="predicted"/>
<dbReference type="GO" id="GO:0000915">
    <property type="term" value="P:actomyosin contractile ring assembly"/>
    <property type="evidence" value="ECO:0007669"/>
    <property type="project" value="TreeGrafter"/>
</dbReference>
<dbReference type="Gene3D" id="2.30.29.30">
    <property type="entry name" value="Pleckstrin-homology domain (PH domain)/Phosphotyrosine-binding domain (PTB)"/>
    <property type="match status" value="1"/>
</dbReference>
<dbReference type="InterPro" id="IPR001849">
    <property type="entry name" value="PH_domain"/>
</dbReference>
<evidence type="ECO:0000256" key="2">
    <source>
        <dbReference type="SAM" id="MobiDB-lite"/>
    </source>
</evidence>
<comment type="caution">
    <text evidence="5">The sequence shown here is derived from an EMBL/GenBank/DDBJ whole genome shotgun (WGS) entry which is preliminary data.</text>
</comment>
<dbReference type="Pfam" id="PF00169">
    <property type="entry name" value="PH"/>
    <property type="match status" value="1"/>
</dbReference>
<dbReference type="GO" id="GO:0000281">
    <property type="term" value="P:mitotic cytokinesis"/>
    <property type="evidence" value="ECO:0007669"/>
    <property type="project" value="TreeGrafter"/>
</dbReference>
<dbReference type="GO" id="GO:0005826">
    <property type="term" value="C:actomyosin contractile ring"/>
    <property type="evidence" value="ECO:0007669"/>
    <property type="project" value="TreeGrafter"/>
</dbReference>
<evidence type="ECO:0000313" key="6">
    <source>
        <dbReference type="Proteomes" id="UP001374579"/>
    </source>
</evidence>
<dbReference type="SMART" id="SM00233">
    <property type="entry name" value="PH"/>
    <property type="match status" value="1"/>
</dbReference>
<dbReference type="InterPro" id="IPR011072">
    <property type="entry name" value="HR1_rho-bd"/>
</dbReference>
<protein>
    <recommendedName>
        <fullName evidence="7">PH domain-containing protein</fullName>
    </recommendedName>
</protein>
<evidence type="ECO:0000259" key="4">
    <source>
        <dbReference type="PROSITE" id="PS51860"/>
    </source>
</evidence>
<evidence type="ECO:0008006" key="7">
    <source>
        <dbReference type="Google" id="ProtNLM"/>
    </source>
</evidence>
<dbReference type="InterPro" id="IPR012966">
    <property type="entry name" value="AHD"/>
</dbReference>
<dbReference type="AlphaFoldDB" id="A0AAN9BWB6"/>
<feature type="domain" description="REM-1" evidence="4">
    <location>
        <begin position="222"/>
        <end position="298"/>
    </location>
</feature>
<feature type="region of interest" description="Disordered" evidence="2">
    <location>
        <begin position="214"/>
        <end position="235"/>
    </location>
</feature>
<dbReference type="Pfam" id="PF08174">
    <property type="entry name" value="Anillin"/>
    <property type="match status" value="1"/>
</dbReference>
<dbReference type="InterPro" id="IPR051364">
    <property type="entry name" value="Cytokinesis/Rho-signaling"/>
</dbReference>
<sequence>MTSDRKRHVQRQLQLLDGSAGNMDFSSPSGFRQKRKQTIHGGQLSKTPKLEAEDKEPMMPVSEQDPASQSPEGLLSFGRMKAFRQSLTLRRRKPKLSTEATMSSDTQTLSRAVMKREIPASMAVLHGTLKADLRRKVSAKVLQHKLDRLQDYSLPDKVAVSNFDLLRLMNQENIVCTGKKEGMKADEEEVWVRRSTPPRKAARNALMSIALMNTSNSSPQTSTRQGQKLARKVLQKKDTDLQQKIDHEIKMREGTTKLLAASKHPNQRLEAARSLLCSNTRIISYMTELQRRKTQEVLGQSQSNEGNQLPCRAQISVSDIRIPLMWKDTDHFKNKGDYRQYAVFCLLKVGTEIFDTSMITNVDRSMTDITFEDVVLFQDIPHDFEMKVEVYCHKMHEELSVANTPKKIRKKISDMSGSVGRSVGKRLSGLNDADVIGSMVLGPRFELVAKGTLQLQDVDDSVRTFDFELEKNSEGKVHELPLFGNYCCRVAAVPDCLVKPIVSGYLNVQEDDDLSNWRRYWCVLKNLQLACWSSPSDIDVAHPLLSIPVTKSTQISDADPRTCNQAHTFLIKTVTLQGVSEHTLSADSTDEVNKWWEGFQQHLLDQALWKHACDEVMAIKPPTKNKMAFYRKSSIYDDTPLRERDTVSDSIVGDLRVDDAQLTHMLSTLMGEASQIRGTQSTQGST</sequence>
<feature type="compositionally biased region" description="Basic and acidic residues" evidence="2">
    <location>
        <begin position="48"/>
        <end position="57"/>
    </location>
</feature>
<dbReference type="PANTHER" id="PTHR21538">
    <property type="entry name" value="ANILLIN/RHOTEKIN RTKN"/>
    <property type="match status" value="1"/>
</dbReference>
<dbReference type="EMBL" id="JBAMIC010000003">
    <property type="protein sequence ID" value="KAK7110875.1"/>
    <property type="molecule type" value="Genomic_DNA"/>
</dbReference>
<dbReference type="SMART" id="SM00742">
    <property type="entry name" value="Hr1"/>
    <property type="match status" value="1"/>
</dbReference>
<dbReference type="SUPFAM" id="SSF50729">
    <property type="entry name" value="PH domain-like"/>
    <property type="match status" value="1"/>
</dbReference>
<gene>
    <name evidence="5" type="ORF">V1264_014676</name>
</gene>
<keyword evidence="1" id="KW-0175">Coiled coil</keyword>
<dbReference type="PANTHER" id="PTHR21538:SF24">
    <property type="entry name" value="PH DOMAIN-CONTAINING PROTEIN"/>
    <property type="match status" value="1"/>
</dbReference>
<name>A0AAN9BWB6_9CAEN</name>
<accession>A0AAN9BWB6</accession>
<evidence type="ECO:0000259" key="3">
    <source>
        <dbReference type="PROSITE" id="PS50003"/>
    </source>
</evidence>
<dbReference type="InterPro" id="IPR011993">
    <property type="entry name" value="PH-like_dom_sf"/>
</dbReference>
<evidence type="ECO:0000256" key="1">
    <source>
        <dbReference type="PROSITE-ProRule" id="PRU01207"/>
    </source>
</evidence>
<dbReference type="Proteomes" id="UP001374579">
    <property type="component" value="Unassembled WGS sequence"/>
</dbReference>
<feature type="compositionally biased region" description="Polar residues" evidence="2">
    <location>
        <begin position="214"/>
        <end position="226"/>
    </location>
</feature>
<keyword evidence="6" id="KW-1185">Reference proteome</keyword>
<feature type="compositionally biased region" description="Basic residues" evidence="2">
    <location>
        <begin position="1"/>
        <end position="10"/>
    </location>
</feature>
<organism evidence="5 6">
    <name type="scientific">Littorina saxatilis</name>
    <dbReference type="NCBI Taxonomy" id="31220"/>
    <lineage>
        <taxon>Eukaryota</taxon>
        <taxon>Metazoa</taxon>
        <taxon>Spiralia</taxon>
        <taxon>Lophotrochozoa</taxon>
        <taxon>Mollusca</taxon>
        <taxon>Gastropoda</taxon>
        <taxon>Caenogastropoda</taxon>
        <taxon>Littorinimorpha</taxon>
        <taxon>Littorinoidea</taxon>
        <taxon>Littorinidae</taxon>
        <taxon>Littorina</taxon>
    </lineage>
</organism>
<dbReference type="PROSITE" id="PS51860">
    <property type="entry name" value="REM_1"/>
    <property type="match status" value="1"/>
</dbReference>
<reference evidence="5 6" key="1">
    <citation type="submission" date="2024-02" db="EMBL/GenBank/DDBJ databases">
        <title>Chromosome-scale genome assembly of the rough periwinkle Littorina saxatilis.</title>
        <authorList>
            <person name="De Jode A."/>
            <person name="Faria R."/>
            <person name="Formenti G."/>
            <person name="Sims Y."/>
            <person name="Smith T.P."/>
            <person name="Tracey A."/>
            <person name="Wood J.M.D."/>
            <person name="Zagrodzka Z.B."/>
            <person name="Johannesson K."/>
            <person name="Butlin R.K."/>
            <person name="Leder E.H."/>
        </authorList>
    </citation>
    <scope>NUCLEOTIDE SEQUENCE [LARGE SCALE GENOMIC DNA]</scope>
    <source>
        <strain evidence="5">Snail1</strain>
        <tissue evidence="5">Muscle</tissue>
    </source>
</reference>
<dbReference type="GO" id="GO:0007165">
    <property type="term" value="P:signal transduction"/>
    <property type="evidence" value="ECO:0007669"/>
    <property type="project" value="InterPro"/>
</dbReference>
<evidence type="ECO:0000313" key="5">
    <source>
        <dbReference type="EMBL" id="KAK7110875.1"/>
    </source>
</evidence>